<feature type="region of interest" description="Disordered" evidence="1">
    <location>
        <begin position="26"/>
        <end position="57"/>
    </location>
</feature>
<dbReference type="Proteomes" id="UP000280344">
    <property type="component" value="Chromosome"/>
</dbReference>
<feature type="chain" id="PRO_5039694413" evidence="2">
    <location>
        <begin position="23"/>
        <end position="535"/>
    </location>
</feature>
<proteinExistence type="predicted"/>
<dbReference type="PANTHER" id="PTHR30290">
    <property type="entry name" value="PERIPLASMIC BINDING COMPONENT OF ABC TRANSPORTER"/>
    <property type="match status" value="1"/>
</dbReference>
<dbReference type="PIRSF" id="PIRSF002741">
    <property type="entry name" value="MppA"/>
    <property type="match status" value="1"/>
</dbReference>
<dbReference type="KEGG" id="flh:EJ997_07130"/>
<dbReference type="InterPro" id="IPR030678">
    <property type="entry name" value="Peptide/Ni-bd"/>
</dbReference>
<feature type="domain" description="Solute-binding protein family 5" evidence="3">
    <location>
        <begin position="103"/>
        <end position="447"/>
    </location>
</feature>
<protein>
    <submittedName>
        <fullName evidence="4">ABC transporter substrate-binding protein</fullName>
    </submittedName>
</protein>
<dbReference type="PROSITE" id="PS51257">
    <property type="entry name" value="PROKAR_LIPOPROTEIN"/>
    <property type="match status" value="1"/>
</dbReference>
<evidence type="ECO:0000313" key="4">
    <source>
        <dbReference type="EMBL" id="AZQ77137.1"/>
    </source>
</evidence>
<evidence type="ECO:0000259" key="3">
    <source>
        <dbReference type="Pfam" id="PF00496"/>
    </source>
</evidence>
<gene>
    <name evidence="4" type="ORF">EJ997_07130</name>
</gene>
<dbReference type="GO" id="GO:0043190">
    <property type="term" value="C:ATP-binding cassette (ABC) transporter complex"/>
    <property type="evidence" value="ECO:0007669"/>
    <property type="project" value="InterPro"/>
</dbReference>
<dbReference type="EMBL" id="CP034593">
    <property type="protein sequence ID" value="AZQ77137.1"/>
    <property type="molecule type" value="Genomic_DNA"/>
</dbReference>
<dbReference type="Gene3D" id="3.40.190.10">
    <property type="entry name" value="Periplasmic binding protein-like II"/>
    <property type="match status" value="1"/>
</dbReference>
<dbReference type="InterPro" id="IPR000914">
    <property type="entry name" value="SBP_5_dom"/>
</dbReference>
<feature type="signal peptide" evidence="2">
    <location>
        <begin position="1"/>
        <end position="22"/>
    </location>
</feature>
<evidence type="ECO:0000256" key="2">
    <source>
        <dbReference type="SAM" id="SignalP"/>
    </source>
</evidence>
<dbReference type="RefSeq" id="WP_126703942.1">
    <property type="nucleotide sequence ID" value="NZ_CP034593.1"/>
</dbReference>
<dbReference type="Gene3D" id="3.10.105.10">
    <property type="entry name" value="Dipeptide-binding Protein, Domain 3"/>
    <property type="match status" value="1"/>
</dbReference>
<dbReference type="CDD" id="cd00995">
    <property type="entry name" value="PBP2_NikA_DppA_OppA_like"/>
    <property type="match status" value="1"/>
</dbReference>
<evidence type="ECO:0000256" key="1">
    <source>
        <dbReference type="SAM" id="MobiDB-lite"/>
    </source>
</evidence>
<evidence type="ECO:0000313" key="5">
    <source>
        <dbReference type="Proteomes" id="UP000280344"/>
    </source>
</evidence>
<organism evidence="4 5">
    <name type="scientific">Flaviflexus ciconiae</name>
    <dbReference type="NCBI Taxonomy" id="2496867"/>
    <lineage>
        <taxon>Bacteria</taxon>
        <taxon>Bacillati</taxon>
        <taxon>Actinomycetota</taxon>
        <taxon>Actinomycetes</taxon>
        <taxon>Actinomycetales</taxon>
        <taxon>Actinomycetaceae</taxon>
        <taxon>Flaviflexus</taxon>
    </lineage>
</organism>
<feature type="compositionally biased region" description="Low complexity" evidence="1">
    <location>
        <begin position="34"/>
        <end position="45"/>
    </location>
</feature>
<sequence length="535" mass="58029">MKRARGKSLVALTAALALGLSACGGGGGDDPTEDTNGSNDTSDNGGDTGGDGAPSGDITVGVAYETTNYHPSNTSSALAMGTNWHVVEGLYEFHMEDYTTYAALAADEGLVEVSDTEYEVTLRDGAKFSDGTDITSEDVVTSFERSTAEGNIYATMLDFIESVEAKDDQTVTITTKYPFSLVKERIAVVKIVPADATDEDLTSMPIGSGPWKYETISDTEVIAVPNEHYNGAYPAGGERMVWSVLKDDTARTTAAQDGTIQVMENVPAENVELLESAGLTVEEKPGFNLPFMLFNTSKAPFDDPLVRQAFFYAIDTEKLVANAMSGKAVPATSFLPESHPNYNEAEVQFDYDPEKARELLAEAGAEDLSITLLTTDHPWIENLSPQIRTDLEAVGITVSVQAEASASLYSNNLDVDDPTFDVALAPGDPSVFGQDPALLINWWFGDNIWTTQRSFWQESDMESFEELQTLVLDAVQLSGDEQQEKWNEAQDLISREVPIYPLFHRTMITAYNADELEGVEPIATTGIELVGVTTK</sequence>
<dbReference type="SUPFAM" id="SSF53850">
    <property type="entry name" value="Periplasmic binding protein-like II"/>
    <property type="match status" value="1"/>
</dbReference>
<dbReference type="Pfam" id="PF00496">
    <property type="entry name" value="SBP_bac_5"/>
    <property type="match status" value="1"/>
</dbReference>
<dbReference type="GO" id="GO:0042597">
    <property type="term" value="C:periplasmic space"/>
    <property type="evidence" value="ECO:0007669"/>
    <property type="project" value="UniProtKB-ARBA"/>
</dbReference>
<dbReference type="GO" id="GO:1904680">
    <property type="term" value="F:peptide transmembrane transporter activity"/>
    <property type="evidence" value="ECO:0007669"/>
    <property type="project" value="TreeGrafter"/>
</dbReference>
<dbReference type="AlphaFoldDB" id="A0A3S9PXP0"/>
<dbReference type="OrthoDB" id="5243526at2"/>
<keyword evidence="5" id="KW-1185">Reference proteome</keyword>
<keyword evidence="2" id="KW-0732">Signal</keyword>
<dbReference type="InterPro" id="IPR039424">
    <property type="entry name" value="SBP_5"/>
</dbReference>
<dbReference type="GO" id="GO:0015833">
    <property type="term" value="P:peptide transport"/>
    <property type="evidence" value="ECO:0007669"/>
    <property type="project" value="TreeGrafter"/>
</dbReference>
<reference evidence="4 5" key="1">
    <citation type="submission" date="2018-12" db="EMBL/GenBank/DDBJ databases">
        <title>Complete genome sequence of Flaviflexus sp. H23T48.</title>
        <authorList>
            <person name="Bae J.-W."/>
            <person name="Lee J.-Y."/>
        </authorList>
    </citation>
    <scope>NUCLEOTIDE SEQUENCE [LARGE SCALE GENOMIC DNA]</scope>
    <source>
        <strain evidence="4 5">H23T48</strain>
    </source>
</reference>
<name>A0A3S9PXP0_9ACTO</name>
<accession>A0A3S9PXP0</accession>